<dbReference type="GO" id="GO:0140359">
    <property type="term" value="F:ABC-type transporter activity"/>
    <property type="evidence" value="ECO:0007669"/>
    <property type="project" value="UniProtKB-ARBA"/>
</dbReference>
<dbReference type="InterPro" id="IPR027417">
    <property type="entry name" value="P-loop_NTPase"/>
</dbReference>
<dbReference type="FunFam" id="3.40.50.300:FF:000042">
    <property type="entry name" value="Maltose/maltodextrin ABC transporter, ATP-binding protein"/>
    <property type="match status" value="1"/>
</dbReference>
<keyword evidence="4" id="KW-1278">Translocase</keyword>
<dbReference type="InterPro" id="IPR013611">
    <property type="entry name" value="Transp-assoc_OB_typ2"/>
</dbReference>
<dbReference type="SUPFAM" id="SSF52540">
    <property type="entry name" value="P-loop containing nucleoside triphosphate hydrolases"/>
    <property type="match status" value="1"/>
</dbReference>
<evidence type="ECO:0000256" key="2">
    <source>
        <dbReference type="ARBA" id="ARBA00022741"/>
    </source>
</evidence>
<evidence type="ECO:0000259" key="5">
    <source>
        <dbReference type="PROSITE" id="PS50893"/>
    </source>
</evidence>
<dbReference type="Pfam" id="PF00005">
    <property type="entry name" value="ABC_tran"/>
    <property type="match status" value="1"/>
</dbReference>
<reference evidence="6 7" key="1">
    <citation type="journal article" date="2018" name="Front. Microbiol.">
        <title>Conversion of Methionine to Cysteine in Lactobacillus paracasei Depends on the Highly Mobile cysK-ctl-cysE Gene Cluster.</title>
        <authorList>
            <person name="Wuthrich D."/>
            <person name="Irmler S."/>
            <person name="Berthoud H."/>
            <person name="Guggenbuhl B."/>
            <person name="Eugster E."/>
            <person name="Bruggmann R."/>
        </authorList>
    </citation>
    <scope>NUCLEOTIDE SEQUENCE [LARGE SCALE GENOMIC DNA]</scope>
    <source>
        <strain evidence="6 7">FAM6012</strain>
    </source>
</reference>
<protein>
    <submittedName>
        <fullName evidence="6">Maltose/maltodextrin import ATP-binding protein MalK</fullName>
        <ecNumber evidence="6">3.6.3.19</ecNumber>
    </submittedName>
</protein>
<dbReference type="PROSITE" id="PS00211">
    <property type="entry name" value="ABC_TRANSPORTER_1"/>
    <property type="match status" value="1"/>
</dbReference>
<dbReference type="PROSITE" id="PS50893">
    <property type="entry name" value="ABC_TRANSPORTER_2"/>
    <property type="match status" value="1"/>
</dbReference>
<dbReference type="Gene3D" id="3.40.50.300">
    <property type="entry name" value="P-loop containing nucleotide triphosphate hydrolases"/>
    <property type="match status" value="1"/>
</dbReference>
<dbReference type="EC" id="3.6.3.19" evidence="6"/>
<evidence type="ECO:0000313" key="6">
    <source>
        <dbReference type="EMBL" id="RNE32305.1"/>
    </source>
</evidence>
<keyword evidence="2" id="KW-0547">Nucleotide-binding</keyword>
<gene>
    <name evidence="6" type="ORF">FAM6012_00746</name>
</gene>
<dbReference type="Proteomes" id="UP000284123">
    <property type="component" value="Unassembled WGS sequence"/>
</dbReference>
<dbReference type="Gene3D" id="2.40.50.140">
    <property type="entry name" value="Nucleic acid-binding proteins"/>
    <property type="match status" value="1"/>
</dbReference>
<dbReference type="RefSeq" id="WP_123019428.1">
    <property type="nucleotide sequence ID" value="NZ_LKGI01000044.1"/>
</dbReference>
<dbReference type="AlphaFoldDB" id="A0A8B3GWB9"/>
<dbReference type="SUPFAM" id="SSF50331">
    <property type="entry name" value="MOP-like"/>
    <property type="match status" value="1"/>
</dbReference>
<dbReference type="PANTHER" id="PTHR43875">
    <property type="entry name" value="MALTODEXTRIN IMPORT ATP-BINDING PROTEIN MSMX"/>
    <property type="match status" value="1"/>
</dbReference>
<dbReference type="InterPro" id="IPR003593">
    <property type="entry name" value="AAA+_ATPase"/>
</dbReference>
<evidence type="ECO:0000256" key="3">
    <source>
        <dbReference type="ARBA" id="ARBA00022840"/>
    </source>
</evidence>
<dbReference type="InterPro" id="IPR047641">
    <property type="entry name" value="ABC_transpr_MalK/UgpC-like"/>
</dbReference>
<dbReference type="InterPro" id="IPR008995">
    <property type="entry name" value="Mo/tungstate-bd_C_term_dom"/>
</dbReference>
<dbReference type="Pfam" id="PF08402">
    <property type="entry name" value="TOBE_2"/>
    <property type="match status" value="1"/>
</dbReference>
<evidence type="ECO:0000256" key="1">
    <source>
        <dbReference type="ARBA" id="ARBA00022448"/>
    </source>
</evidence>
<dbReference type="GO" id="GO:0055052">
    <property type="term" value="C:ATP-binding cassette (ABC) transporter complex, substrate-binding subunit-containing"/>
    <property type="evidence" value="ECO:0007669"/>
    <property type="project" value="TreeGrafter"/>
</dbReference>
<dbReference type="GO" id="GO:0005524">
    <property type="term" value="F:ATP binding"/>
    <property type="evidence" value="ECO:0007669"/>
    <property type="project" value="UniProtKB-KW"/>
</dbReference>
<keyword evidence="6" id="KW-0378">Hydrolase</keyword>
<dbReference type="InterPro" id="IPR012340">
    <property type="entry name" value="NA-bd_OB-fold"/>
</dbReference>
<name>A0A8B3GWB9_LACPA</name>
<feature type="domain" description="ABC transporter" evidence="5">
    <location>
        <begin position="4"/>
        <end position="234"/>
    </location>
</feature>
<comment type="caution">
    <text evidence="6">The sequence shown here is derived from an EMBL/GenBank/DDBJ whole genome shotgun (WGS) entry which is preliminary data.</text>
</comment>
<dbReference type="InterPro" id="IPR017871">
    <property type="entry name" value="ABC_transporter-like_CS"/>
</dbReference>
<dbReference type="SMART" id="SM00382">
    <property type="entry name" value="AAA"/>
    <property type="match status" value="1"/>
</dbReference>
<dbReference type="GO" id="GO:0016887">
    <property type="term" value="F:ATP hydrolysis activity"/>
    <property type="evidence" value="ECO:0007669"/>
    <property type="project" value="InterPro"/>
</dbReference>
<evidence type="ECO:0000313" key="7">
    <source>
        <dbReference type="Proteomes" id="UP000284123"/>
    </source>
</evidence>
<dbReference type="EMBL" id="LKGI01000044">
    <property type="protein sequence ID" value="RNE32305.1"/>
    <property type="molecule type" value="Genomic_DNA"/>
</dbReference>
<keyword evidence="1" id="KW-0813">Transport</keyword>
<keyword evidence="3 6" id="KW-0067">ATP-binding</keyword>
<organism evidence="6 7">
    <name type="scientific">Lacticaseibacillus paracasei</name>
    <name type="common">Lactobacillus paracasei</name>
    <dbReference type="NCBI Taxonomy" id="1597"/>
    <lineage>
        <taxon>Bacteria</taxon>
        <taxon>Bacillati</taxon>
        <taxon>Bacillota</taxon>
        <taxon>Bacilli</taxon>
        <taxon>Lactobacillales</taxon>
        <taxon>Lactobacillaceae</taxon>
        <taxon>Lacticaseibacillus</taxon>
    </lineage>
</organism>
<accession>A0A8B3GWB9</accession>
<dbReference type="Gene3D" id="2.40.50.100">
    <property type="match status" value="1"/>
</dbReference>
<evidence type="ECO:0000256" key="4">
    <source>
        <dbReference type="ARBA" id="ARBA00022967"/>
    </source>
</evidence>
<dbReference type="InterPro" id="IPR003439">
    <property type="entry name" value="ABC_transporter-like_ATP-bd"/>
</dbReference>
<dbReference type="PANTHER" id="PTHR43875:SF1">
    <property type="entry name" value="OSMOPROTECTIVE COMPOUNDS UPTAKE ATP-BINDING PROTEIN GGTA"/>
    <property type="match status" value="1"/>
</dbReference>
<proteinExistence type="predicted"/>
<sequence>MSEIRIEGAKKVYGDVTVIENLSLTVPDGALFTLLGPSGCGKTTLLRMIAGFNSIEGGDFYFGDNRINNMEPSKRNIGMVFQNYAIFPHLTVRDNVAFGLKQKKATKEKVVAETDKYLKLMQIDEYRDRKPDQLSGGQQQRVALARALAVNPDVLLMDEPLSNLDAKLRVDMRQAIREIQCEVGITTVYVTHDQEEAMAISDSIAVMNQGRIQQVGRPKELYHRPKNEFVASFIGRINIIQANLKHDGATALLEFSTGYRMPLPILNNVADQPVHVSIRPEELIRTADGDIDAQITDSVYLGMDTEYFVDLPFAKKIHVSEESSLTEDLGEGDHIKLKINAQKINVFTADGSQNLLGVD</sequence>